<feature type="region of interest" description="Disordered" evidence="4">
    <location>
        <begin position="917"/>
        <end position="1043"/>
    </location>
</feature>
<feature type="region of interest" description="Disordered" evidence="4">
    <location>
        <begin position="1176"/>
        <end position="1258"/>
    </location>
</feature>
<dbReference type="InterPro" id="IPR001478">
    <property type="entry name" value="PDZ"/>
</dbReference>
<evidence type="ECO:0000256" key="3">
    <source>
        <dbReference type="ARBA" id="ARBA00022737"/>
    </source>
</evidence>
<dbReference type="Pfam" id="PF00595">
    <property type="entry name" value="PDZ"/>
    <property type="match status" value="3"/>
</dbReference>
<dbReference type="GO" id="GO:0016324">
    <property type="term" value="C:apical plasma membrane"/>
    <property type="evidence" value="ECO:0007669"/>
    <property type="project" value="TreeGrafter"/>
</dbReference>
<feature type="compositionally biased region" description="Basic and acidic residues" evidence="4">
    <location>
        <begin position="1770"/>
        <end position="1784"/>
    </location>
</feature>
<feature type="compositionally biased region" description="Polar residues" evidence="4">
    <location>
        <begin position="382"/>
        <end position="392"/>
    </location>
</feature>
<feature type="domain" description="PDZ" evidence="5">
    <location>
        <begin position="2305"/>
        <end position="2372"/>
    </location>
</feature>
<feature type="compositionally biased region" description="Polar residues" evidence="4">
    <location>
        <begin position="1993"/>
        <end position="2018"/>
    </location>
</feature>
<gene>
    <name evidence="6" type="ORF">GPM918_LOCUS18469</name>
</gene>
<evidence type="ECO:0000313" key="6">
    <source>
        <dbReference type="EMBL" id="CAF1095201.1"/>
    </source>
</evidence>
<feature type="compositionally biased region" description="Polar residues" evidence="4">
    <location>
        <begin position="1623"/>
        <end position="1646"/>
    </location>
</feature>
<name>A0A814NUR0_9BILA</name>
<feature type="compositionally biased region" description="Polar residues" evidence="4">
    <location>
        <begin position="1033"/>
        <end position="1043"/>
    </location>
</feature>
<feature type="compositionally biased region" description="Polar residues" evidence="4">
    <location>
        <begin position="557"/>
        <end position="584"/>
    </location>
</feature>
<dbReference type="EMBL" id="CAJNOQ010005341">
    <property type="protein sequence ID" value="CAF1095201.1"/>
    <property type="molecule type" value="Genomic_DNA"/>
</dbReference>
<feature type="compositionally biased region" description="Polar residues" evidence="4">
    <location>
        <begin position="490"/>
        <end position="500"/>
    </location>
</feature>
<protein>
    <recommendedName>
        <fullName evidence="5">PDZ domain-containing protein</fullName>
    </recommendedName>
</protein>
<feature type="region of interest" description="Disordered" evidence="4">
    <location>
        <begin position="301"/>
        <end position="585"/>
    </location>
</feature>
<feature type="compositionally biased region" description="Polar residues" evidence="4">
    <location>
        <begin position="1690"/>
        <end position="1702"/>
    </location>
</feature>
<dbReference type="Pfam" id="PF17820">
    <property type="entry name" value="PDZ_6"/>
    <property type="match status" value="2"/>
</dbReference>
<feature type="region of interest" description="Disordered" evidence="4">
    <location>
        <begin position="1066"/>
        <end position="1103"/>
    </location>
</feature>
<dbReference type="GO" id="GO:0072659">
    <property type="term" value="P:protein localization to plasma membrane"/>
    <property type="evidence" value="ECO:0007669"/>
    <property type="project" value="TreeGrafter"/>
</dbReference>
<feature type="region of interest" description="Disordered" evidence="4">
    <location>
        <begin position="1425"/>
        <end position="1454"/>
    </location>
</feature>
<dbReference type="InterPro" id="IPR041489">
    <property type="entry name" value="PDZ_6"/>
</dbReference>
<feature type="region of interest" description="Disordered" evidence="4">
    <location>
        <begin position="1806"/>
        <end position="1854"/>
    </location>
</feature>
<feature type="region of interest" description="Disordered" evidence="4">
    <location>
        <begin position="1973"/>
        <end position="2123"/>
    </location>
</feature>
<feature type="compositionally biased region" description="Polar residues" evidence="4">
    <location>
        <begin position="327"/>
        <end position="369"/>
    </location>
</feature>
<feature type="compositionally biased region" description="Polar residues" evidence="4">
    <location>
        <begin position="142"/>
        <end position="154"/>
    </location>
</feature>
<dbReference type="Gene3D" id="2.30.42.10">
    <property type="match status" value="6"/>
</dbReference>
<feature type="compositionally biased region" description="Low complexity" evidence="4">
    <location>
        <begin position="474"/>
        <end position="484"/>
    </location>
</feature>
<feature type="compositionally biased region" description="Polar residues" evidence="4">
    <location>
        <begin position="966"/>
        <end position="976"/>
    </location>
</feature>
<feature type="compositionally biased region" description="Polar residues" evidence="4">
    <location>
        <begin position="933"/>
        <end position="958"/>
    </location>
</feature>
<dbReference type="GO" id="GO:0043495">
    <property type="term" value="F:protein-membrane adaptor activity"/>
    <property type="evidence" value="ECO:0007669"/>
    <property type="project" value="TreeGrafter"/>
</dbReference>
<feature type="compositionally biased region" description="Polar residues" evidence="4">
    <location>
        <begin position="1187"/>
        <end position="1234"/>
    </location>
</feature>
<keyword evidence="2" id="KW-1003">Cell membrane</keyword>
<dbReference type="PANTHER" id="PTHR14191">
    <property type="entry name" value="PDZ DOMAIN CONTAINING PROTEIN"/>
    <property type="match status" value="1"/>
</dbReference>
<comment type="caution">
    <text evidence="6">The sequence shown here is derived from an EMBL/GenBank/DDBJ whole genome shotgun (WGS) entry which is preliminary data.</text>
</comment>
<dbReference type="InterPro" id="IPR051067">
    <property type="entry name" value="NHER"/>
</dbReference>
<feature type="compositionally biased region" description="Polar residues" evidence="4">
    <location>
        <begin position="987"/>
        <end position="996"/>
    </location>
</feature>
<feature type="region of interest" description="Disordered" evidence="4">
    <location>
        <begin position="741"/>
        <end position="761"/>
    </location>
</feature>
<feature type="compositionally biased region" description="Polar residues" evidence="4">
    <location>
        <begin position="1066"/>
        <end position="1076"/>
    </location>
</feature>
<dbReference type="SMART" id="SM00228">
    <property type="entry name" value="PDZ"/>
    <property type="match status" value="6"/>
</dbReference>
<feature type="compositionally biased region" description="Basic and acidic residues" evidence="4">
    <location>
        <begin position="1810"/>
        <end position="1829"/>
    </location>
</feature>
<dbReference type="PROSITE" id="PS50106">
    <property type="entry name" value="PDZ"/>
    <property type="match status" value="5"/>
</dbReference>
<feature type="compositionally biased region" description="Polar residues" evidence="4">
    <location>
        <begin position="507"/>
        <end position="517"/>
    </location>
</feature>
<organism evidence="6 7">
    <name type="scientific">Didymodactylos carnosus</name>
    <dbReference type="NCBI Taxonomy" id="1234261"/>
    <lineage>
        <taxon>Eukaryota</taxon>
        <taxon>Metazoa</taxon>
        <taxon>Spiralia</taxon>
        <taxon>Gnathifera</taxon>
        <taxon>Rotifera</taxon>
        <taxon>Eurotatoria</taxon>
        <taxon>Bdelloidea</taxon>
        <taxon>Philodinida</taxon>
        <taxon>Philodinidae</taxon>
        <taxon>Didymodactylos</taxon>
    </lineage>
</organism>
<feature type="compositionally biased region" description="Polar residues" evidence="4">
    <location>
        <begin position="2025"/>
        <end position="2049"/>
    </location>
</feature>
<feature type="region of interest" description="Disordered" evidence="4">
    <location>
        <begin position="2418"/>
        <end position="2440"/>
    </location>
</feature>
<feature type="region of interest" description="Disordered" evidence="4">
    <location>
        <begin position="815"/>
        <end position="899"/>
    </location>
</feature>
<reference evidence="6" key="1">
    <citation type="submission" date="2021-02" db="EMBL/GenBank/DDBJ databases">
        <authorList>
            <person name="Nowell W R."/>
        </authorList>
    </citation>
    <scope>NUCLEOTIDE SEQUENCE</scope>
</reference>
<evidence type="ECO:0000256" key="4">
    <source>
        <dbReference type="SAM" id="MobiDB-lite"/>
    </source>
</evidence>
<evidence type="ECO:0000256" key="2">
    <source>
        <dbReference type="ARBA" id="ARBA00022475"/>
    </source>
</evidence>
<feature type="compositionally biased region" description="Basic and acidic residues" evidence="4">
    <location>
        <begin position="1841"/>
        <end position="1854"/>
    </location>
</feature>
<feature type="region of interest" description="Disordered" evidence="4">
    <location>
        <begin position="673"/>
        <end position="707"/>
    </location>
</feature>
<feature type="domain" description="PDZ" evidence="5">
    <location>
        <begin position="2561"/>
        <end position="2644"/>
    </location>
</feature>
<feature type="compositionally biased region" description="Polar residues" evidence="4">
    <location>
        <begin position="301"/>
        <end position="311"/>
    </location>
</feature>
<feature type="domain" description="PDZ" evidence="5">
    <location>
        <begin position="160"/>
        <end position="240"/>
    </location>
</feature>
<feature type="compositionally biased region" description="Polar residues" evidence="4">
    <location>
        <begin position="1831"/>
        <end position="1840"/>
    </location>
</feature>
<feature type="region of interest" description="Disordered" evidence="4">
    <location>
        <begin position="254"/>
        <end position="284"/>
    </location>
</feature>
<evidence type="ECO:0000313" key="7">
    <source>
        <dbReference type="Proteomes" id="UP000663829"/>
    </source>
</evidence>
<feature type="compositionally biased region" description="Low complexity" evidence="4">
    <location>
        <begin position="90"/>
        <end position="102"/>
    </location>
</feature>
<feature type="compositionally biased region" description="Basic and acidic residues" evidence="4">
    <location>
        <begin position="997"/>
        <end position="1006"/>
    </location>
</feature>
<feature type="region of interest" description="Disordered" evidence="4">
    <location>
        <begin position="1276"/>
        <end position="1300"/>
    </location>
</feature>
<dbReference type="InterPro" id="IPR036034">
    <property type="entry name" value="PDZ_sf"/>
</dbReference>
<feature type="compositionally biased region" description="Basic and acidic residues" evidence="4">
    <location>
        <begin position="2265"/>
        <end position="2277"/>
    </location>
</feature>
<feature type="compositionally biased region" description="Basic and acidic residues" evidence="4">
    <location>
        <begin position="419"/>
        <end position="445"/>
    </location>
</feature>
<feature type="compositionally biased region" description="Basic and acidic residues" evidence="4">
    <location>
        <begin position="35"/>
        <end position="50"/>
    </location>
</feature>
<feature type="compositionally biased region" description="Polar residues" evidence="4">
    <location>
        <begin position="1974"/>
        <end position="1986"/>
    </location>
</feature>
<feature type="region of interest" description="Disordered" evidence="4">
    <location>
        <begin position="22"/>
        <end position="154"/>
    </location>
</feature>
<feature type="compositionally biased region" description="Basic and acidic residues" evidence="4">
    <location>
        <begin position="317"/>
        <end position="326"/>
    </location>
</feature>
<feature type="region of interest" description="Disordered" evidence="4">
    <location>
        <begin position="1690"/>
        <end position="1790"/>
    </location>
</feature>
<evidence type="ECO:0000259" key="5">
    <source>
        <dbReference type="PROSITE" id="PS50106"/>
    </source>
</evidence>
<feature type="region of interest" description="Disordered" evidence="4">
    <location>
        <begin position="1531"/>
        <end position="1558"/>
    </location>
</feature>
<feature type="compositionally biased region" description="Basic and acidic residues" evidence="4">
    <location>
        <begin position="258"/>
        <end position="267"/>
    </location>
</feature>
<accession>A0A814NUR0</accession>
<feature type="domain" description="PDZ" evidence="5">
    <location>
        <begin position="2126"/>
        <end position="2206"/>
    </location>
</feature>
<feature type="region of interest" description="Disordered" evidence="4">
    <location>
        <begin position="1611"/>
        <end position="1660"/>
    </location>
</feature>
<feature type="compositionally biased region" description="Polar residues" evidence="4">
    <location>
        <begin position="1733"/>
        <end position="1746"/>
    </location>
</feature>
<dbReference type="CDD" id="cd00136">
    <property type="entry name" value="PDZ_canonical"/>
    <property type="match status" value="1"/>
</dbReference>
<dbReference type="SUPFAM" id="SSF50156">
    <property type="entry name" value="PDZ domain-like"/>
    <property type="match status" value="6"/>
</dbReference>
<feature type="compositionally biased region" description="Polar residues" evidence="4">
    <location>
        <begin position="1542"/>
        <end position="1558"/>
    </location>
</feature>
<sequence>YAVENGKSFFDVLFDKEGDLHEAQSYRYPPPPPFNRDEFAAADNNKDSKAYSKTVGETQLTSKAERPSTEYDFKPTPERLSKTHKQKDITTLTSPTNTNNNLNKEKIDSSSNASFVDRIKNKFRRTSSGDDDNTGDNHERLSQPSAVNNQQNVTSDPRMCTLITRPGTDGLGIYLQPDKDFGHIVIEVEQNSPADLAGIEKDDCILSLNDTPVIKLPYAEVLALLKKNKNEHDLNFLVAKKSYLLKSDINNTTLPNTQHDRSHKYSEDQLQQQSSGEVLPSSNLPTSSAAEALEQLIQKYTSTTGTASPDSALSADDGGRRGKRETVPTNKPSTTGLHEQQQQQGAGDLVNQGSRVSTKPNTSSNQQKHPGQIIQGVGPATQDGSSWSNPSSIDDIGKTTGTGRGGAITSLDSSIRSTSPDRKREQKQDTEDHMKYRPLEDDRTFKPLQVGITNPADEQNRMLSSFDQSPVGKTGTQSSQSSTGALPGTHQDSAQRTARTTILPETDYNTSKTTTRGQNDKMAREDDLEQSEKQTTPPLPTKKYSPTGDSFNEETNKLLSPQISSLKQATKLSPDTSLGNINTPEKQEDIADYLLSNTIQDKSSSVVPQPSSQTYQGKTYANISSALLMDDTDDDLSDISERSDEDEISDTTKMVVHSDEDAFLTPDKMSDFFSTTEDENQSEISTISGRKKKQRDDNNKLLTNSSLEKPVATLSNDSMIMQKPIDNNLKSHVHFTTQLGSDEIDSDAETVSPSPSSVEEKLPAAEYLSANEDESEYDQVQQQTTHEINKTVSDYVPAEKSTFVFTENSAAHIVNEQGSTTMKRRAPSPPSSVTAQDTSSQQNINVARTDVANNLDQSISNKDTLSRSAELSNDNDTSDDLVESVHGISERNLISPEMKNNDERLIENSADHVVNEQGSTTMKRRAPSPPPSTTAQDTSSQQNINVARTDVANNLDQSISKKDTLSRSAELSNNNDASEESMEGVNAISQRKLISSETKHNDERLTENSAAGVVNEQGSTTMKRRAPSPPPSTTAQDTSSQQNINVVRTDVANNLDQSISNKDTLSRSAELSNNNDTFEESVESVHGISDRKQISPEMKNSEQRTDVVNILDSPISRKETLPADDYLSANEDGSEYDQVQQQTTHEINKTVSDYVPAEKSAFVLTENSAAHVVNEQGSTTMKKDALSPSSSVTAQDTSSQQNINVARTDVANNLDQSISNKDTLSRSAELSNDNDTSDDLVESVHGISERNLISPEMKNNDERLIENSADHVVNEQGSTTMKRRAPSPPPSTTAQDTSSQQNINVARTDVANIWDSPISRKETLSVAEYLSANEDESEYDQVQQQTTHEINKTNINVARTDVANNLDQSISNKDTLSRSAELSNDNDTSDDLVESVHGISERNLISPEMKNNDERLTENSAAHIVNEQGSTTMKRRAPSPPPSTTAQDTSSQQNINVARTDVANIWDSPISRKETLSADDYLSANEDGSEYDQVQQQTTHEINKTVSDYVPAEKSAFVLTENSAAHVVNEQGSTTMKKDALSPSSSVTAQDTSSQQNINVARTDVANNLDPSISEKISVSRSAELSNDSDTSDDLVESVHGISERNLISPEMKNNEERFDIPNNLNSSVPQKITVSRSAKLSNGSDISEESGENVQGISGRKLISPEMKNNEEHTDVPNNLDPSVSQKITVSRSAKLSNGSDISEESGENVQGISGRKLICPEMKNNEERTDVPNNLDPSVSQKVTVSRPAELSHDSDTSEESVESVHGISERKLISPETKSNEEVPTNDTLPLASEHASVHQTLVISSNEKEDNKSNFESGKETDLSKQKIPNATSSSAKENESDSDNTMHSERLIENQQPIIYKKMELAKMPLSELQQRFELHNIQLMQPTETSPVGLKLSKQADPLQFIITAVAKDTKADLAGLQVNDWLIKIGDRDIREKDFGDVSQEIRRLLTDEGTILMVVAREKQQKPITQTSSGTIPRSTDRTAARQQQSTSKQTNVPPIQPSNSLLTTDITRDTPDNTQVRFRQDISLSPPSQRRTQSPDGTFHVGLTNPLTDETSPTTKSPRSLSNDGGSRSHSQSPPNYSTERQARSTTKPAVDISRRPDDQSSQVSEDPADVRVIQLKEASGLDFNSFIPDGDSAAQTHFISNVQSMAENAGLRDGDRIIEVNGVDVTDLVHEDVRKLMQHKKPLILKVVYTPKYLEFIQSVELEQSRKGSGGSISPPVPTYEQLSEQRTGSRPLDSQSGNERTRSPSHQKSSKNDYESEKKNDVQDEIDDDEQQYETIVVLHDDNGELVVKHCHLRKSPTYNGYGLLLRYQHSLHLIDQVEPNSPAYFAGLRENDIILFVNGKNVEKLTHDDVKILIRSLSLSNTDINLILMNKNDIPRYKQYQEQNTIDWPTLLNNSTKTSNINESEFKETVPNSSPPSSPSHMTSNIPLPTGARLCKIYPTSDHTAGFALSGVTGPPFLIYQIEPNSPASMSGLLLNDALLYVNQKPVADTAYPDVVKTIKEALKNEVVELIVKATADDTESINEDDREGKYSENGDDDSIQNLRLCHLHTNGDTSATFGFGLSEINGVAYPIIQKVEPNSPAEYAGLLSNDILLEVNERKTKNLGYDKVKKLIDKAKRDGRLDLLVSDQQTYDYCKTTKKKLSPPDIIIRHVFPKIAASHSSSLETMSMVAYENKGYKSIK</sequence>
<evidence type="ECO:0000256" key="1">
    <source>
        <dbReference type="ARBA" id="ARBA00004236"/>
    </source>
</evidence>
<feature type="domain" description="PDZ" evidence="5">
    <location>
        <begin position="2450"/>
        <end position="2518"/>
    </location>
</feature>
<dbReference type="PANTHER" id="PTHR14191:SF3">
    <property type="entry name" value="NA(+)_H(+) EXCHANGE REGULATORY COFACTOR-LIKE PROTEIN NRFL-1"/>
    <property type="match status" value="1"/>
</dbReference>
<feature type="compositionally biased region" description="Polar residues" evidence="4">
    <location>
        <begin position="2058"/>
        <end position="2101"/>
    </location>
</feature>
<keyword evidence="2" id="KW-0472">Membrane</keyword>
<keyword evidence="7" id="KW-1185">Reference proteome</keyword>
<feature type="non-terminal residue" evidence="6">
    <location>
        <position position="2697"/>
    </location>
</feature>
<comment type="subcellular location">
    <subcellularLocation>
        <location evidence="1">Cell membrane</location>
    </subcellularLocation>
</comment>
<keyword evidence="3" id="KW-0677">Repeat</keyword>
<feature type="region of interest" description="Disordered" evidence="4">
    <location>
        <begin position="2218"/>
        <end position="2282"/>
    </location>
</feature>
<dbReference type="Proteomes" id="UP000663829">
    <property type="component" value="Unassembled WGS sequence"/>
</dbReference>
<feature type="compositionally biased region" description="Basic and acidic residues" evidence="4">
    <location>
        <begin position="63"/>
        <end position="81"/>
    </location>
</feature>
<feature type="compositionally biased region" description="Basic and acidic residues" evidence="4">
    <location>
        <begin position="1088"/>
        <end position="1103"/>
    </location>
</feature>
<feature type="compositionally biased region" description="Polar residues" evidence="4">
    <location>
        <begin position="831"/>
        <end position="875"/>
    </location>
</feature>
<feature type="compositionally biased region" description="Polar residues" evidence="4">
    <location>
        <begin position="2235"/>
        <end position="2253"/>
    </location>
</feature>
<feature type="compositionally biased region" description="Polar residues" evidence="4">
    <location>
        <begin position="268"/>
        <end position="284"/>
    </location>
</feature>
<feature type="compositionally biased region" description="Polar residues" evidence="4">
    <location>
        <begin position="1444"/>
        <end position="1454"/>
    </location>
</feature>
<proteinExistence type="predicted"/>